<evidence type="ECO:0000256" key="1">
    <source>
        <dbReference type="SAM" id="Phobius"/>
    </source>
</evidence>
<dbReference type="Proteomes" id="UP000325415">
    <property type="component" value="Unassembled WGS sequence"/>
</dbReference>
<reference evidence="2 3" key="1">
    <citation type="submission" date="2018-04" db="EMBL/GenBank/DDBJ databases">
        <authorList>
            <person name="Eckel V.P."/>
            <person name="Vogel R.F."/>
        </authorList>
    </citation>
    <scope>NUCLEOTIDE SEQUENCE [LARGE SCALE GENOMIC DNA]</scope>
    <source>
        <strain evidence="3">TMW 2.1764</strain>
    </source>
</reference>
<keyword evidence="1" id="KW-0812">Transmembrane</keyword>
<feature type="transmembrane region" description="Helical" evidence="1">
    <location>
        <begin position="133"/>
        <end position="155"/>
    </location>
</feature>
<organism evidence="2 3">
    <name type="scientific">Bifidobacterium tibiigranuli</name>
    <dbReference type="NCBI Taxonomy" id="2172043"/>
    <lineage>
        <taxon>Bacteria</taxon>
        <taxon>Bacillati</taxon>
        <taxon>Actinomycetota</taxon>
        <taxon>Actinomycetes</taxon>
        <taxon>Bifidobacteriales</taxon>
        <taxon>Bifidobacteriaceae</taxon>
        <taxon>Bifidobacterium</taxon>
    </lineage>
</organism>
<name>A0A5N6S7L2_9BIFI</name>
<protein>
    <submittedName>
        <fullName evidence="2">Uncharacterized protein</fullName>
    </submittedName>
</protein>
<sequence>MSVPFCVISLLPTYEKEVLLISYEHCLGYELWDIGRWKAVNILIGSAKSGQARYRLTARSRFWHQALWWGGLTALLAAAMIGYGIGWRSIPPLLIGTAIVPPSLWEYALLAVSLGCWLAAGVLRLADAGRIRPAAIITTIAGLICMFPLLGFTWLTADYGYRILPPESTGGCRVVAASAPMLSGTAGDVFIADPGSIVLQRVRTSWWSYWWSNDNSENGYNPINAGDWSLRWNGDQGRLQIRFGPTTMLTCPHQ</sequence>
<keyword evidence="1" id="KW-1133">Transmembrane helix</keyword>
<comment type="caution">
    <text evidence="2">The sequence shown here is derived from an EMBL/GenBank/DDBJ whole genome shotgun (WGS) entry which is preliminary data.</text>
</comment>
<keyword evidence="3" id="KW-1185">Reference proteome</keyword>
<gene>
    <name evidence="2" type="ORF">DDE84_00390</name>
</gene>
<evidence type="ECO:0000313" key="3">
    <source>
        <dbReference type="Proteomes" id="UP000325415"/>
    </source>
</evidence>
<keyword evidence="1" id="KW-0472">Membrane</keyword>
<feature type="transmembrane region" description="Helical" evidence="1">
    <location>
        <begin position="107"/>
        <end position="126"/>
    </location>
</feature>
<dbReference type="EMBL" id="QDAG01000001">
    <property type="protein sequence ID" value="KAE8130087.1"/>
    <property type="molecule type" value="Genomic_DNA"/>
</dbReference>
<accession>A0A5N6S7L2</accession>
<evidence type="ECO:0000313" key="2">
    <source>
        <dbReference type="EMBL" id="KAE8130087.1"/>
    </source>
</evidence>
<proteinExistence type="predicted"/>
<feature type="transmembrane region" description="Helical" evidence="1">
    <location>
        <begin position="66"/>
        <end position="87"/>
    </location>
</feature>
<dbReference type="AlphaFoldDB" id="A0A5N6S7L2"/>